<sequence length="60" mass="6227">MRASRAAGPIASPDSLPLRCAAVTTVCGAPSISLKYRFSPSRPAAPVIVRARAANQEDFG</sequence>
<dbReference type="EMBL" id="OGUS01000129">
    <property type="protein sequence ID" value="SPC17002.1"/>
    <property type="molecule type" value="Genomic_DNA"/>
</dbReference>
<evidence type="ECO:0000313" key="1">
    <source>
        <dbReference type="EMBL" id="SPC17002.1"/>
    </source>
</evidence>
<dbReference type="AlphaFoldDB" id="A0A375GAH6"/>
<reference evidence="1" key="1">
    <citation type="submission" date="2018-01" db="EMBL/GenBank/DDBJ databases">
        <authorList>
            <person name="Clerissi C."/>
        </authorList>
    </citation>
    <scope>NUCLEOTIDE SEQUENCE</scope>
    <source>
        <strain evidence="1">Cupriavidus oxalaticus LMG 2235</strain>
    </source>
</reference>
<comment type="caution">
    <text evidence="1">The sequence shown here is derived from an EMBL/GenBank/DDBJ whole genome shotgun (WGS) entry which is preliminary data.</text>
</comment>
<gene>
    <name evidence="1" type="ORF">CO2235_70048</name>
</gene>
<organism evidence="1">
    <name type="scientific">Cupriavidus oxalaticus</name>
    <dbReference type="NCBI Taxonomy" id="96344"/>
    <lineage>
        <taxon>Bacteria</taxon>
        <taxon>Pseudomonadati</taxon>
        <taxon>Pseudomonadota</taxon>
        <taxon>Betaproteobacteria</taxon>
        <taxon>Burkholderiales</taxon>
        <taxon>Burkholderiaceae</taxon>
        <taxon>Cupriavidus</taxon>
    </lineage>
</organism>
<accession>A0A375GAH6</accession>
<dbReference type="Proteomes" id="UP000256862">
    <property type="component" value="Chromosome CO2235"/>
</dbReference>
<protein>
    <submittedName>
        <fullName evidence="1">Uncharacterized protein</fullName>
    </submittedName>
</protein>
<proteinExistence type="predicted"/>
<name>A0A375GAH6_9BURK</name>